<evidence type="ECO:0000256" key="1">
    <source>
        <dbReference type="SAM" id="Phobius"/>
    </source>
</evidence>
<keyword evidence="1" id="KW-0472">Membrane</keyword>
<reference evidence="3" key="1">
    <citation type="submission" date="2016-09" db="EMBL/GenBank/DDBJ databases">
        <title>Genome Sequence of Bathymodiolus thermophilus sulfur-oxidizing gill endosymbiont.</title>
        <authorList>
            <person name="Ponnudurai R."/>
            <person name="Kleiner M."/>
            <person name="Sayavedra L."/>
            <person name="Thuermer A."/>
            <person name="Felbeck H."/>
            <person name="Schlueter R."/>
            <person name="Schweder T."/>
            <person name="Markert S."/>
        </authorList>
    </citation>
    <scope>NUCLEOTIDE SEQUENCE [LARGE SCALE GENOMIC DNA]</scope>
    <source>
        <strain evidence="3">BAT/CrabSpa'14</strain>
    </source>
</reference>
<dbReference type="InterPro" id="IPR011990">
    <property type="entry name" value="TPR-like_helical_dom_sf"/>
</dbReference>
<dbReference type="InterPro" id="IPR019734">
    <property type="entry name" value="TPR_rpt"/>
</dbReference>
<evidence type="ECO:0000313" key="3">
    <source>
        <dbReference type="Proteomes" id="UP000182798"/>
    </source>
</evidence>
<dbReference type="PANTHER" id="PTHR26312:SF87">
    <property type="entry name" value="TETRATRICOPEPTIDE REPEAT PROTEIN 5"/>
    <property type="match status" value="1"/>
</dbReference>
<feature type="non-terminal residue" evidence="2">
    <location>
        <position position="532"/>
    </location>
</feature>
<accession>A0A1J8P3E1</accession>
<dbReference type="SUPFAM" id="SSF48452">
    <property type="entry name" value="TPR-like"/>
    <property type="match status" value="1"/>
</dbReference>
<feature type="transmembrane region" description="Helical" evidence="1">
    <location>
        <begin position="147"/>
        <end position="171"/>
    </location>
</feature>
<name>A0A1J8P3E1_9GAMM</name>
<sequence length="532" mass="62960">MPLINQFFIFDSQVLVKILFVISVFFIFTKDSFKEDLHLWMMGEYRSEWASLFCKLFDRWFGEKFFQFKFIRTSIVLSISTITVLYFWFGNDAIGLLERIEVKFTFWQTLGIALLINVFSDYISFIETRYLLGKIEHFSNKNNIAHIFLFVLDIIFTGVIVFIVINLHNYYNYHQWLAFGEIFGFYSEYSLFFYSAFATSIFAWILWASLLFMKLVKWFHAKSHRIFDYEKYKVKIFIAILFIVIAILMSLGTLILSNLQSHKVNTLLCDIFPETCKEAMRLSDNDKNKLYFLLQACRRGGDAVLCEKKAVNYYLNYPEQKSEIISFAKAGCKGDNERSCFIWTLGDKSQQTFEGALMHAPNHIIINNNYAVFLQNIHYDYNKAEVHYKRALGFDPNHVNINGNYANFLKNIRHDYDKAEIHYKRALEFNPNHVNINGSYANFLAYIRKDYNQAEKYYKKALKLDSNRLGTNRNYAQLLLIQGKNSQAEVYLNKAFELVDSRKDWLVELWFYRLAHYPAYRSEAIKRLDDLL</sequence>
<dbReference type="RefSeq" id="WP_420885955.1">
    <property type="nucleotide sequence ID" value="NZ_MIQH01000505.1"/>
</dbReference>
<comment type="caution">
    <text evidence="2">The sequence shown here is derived from an EMBL/GenBank/DDBJ whole genome shotgun (WGS) entry which is preliminary data.</text>
</comment>
<dbReference type="AlphaFoldDB" id="A0A1J8P3E1"/>
<evidence type="ECO:0000313" key="2">
    <source>
        <dbReference type="EMBL" id="OJA03549.1"/>
    </source>
</evidence>
<feature type="transmembrane region" description="Helical" evidence="1">
    <location>
        <begin position="70"/>
        <end position="89"/>
    </location>
</feature>
<dbReference type="PANTHER" id="PTHR26312">
    <property type="entry name" value="TETRATRICOPEPTIDE REPEAT PROTEIN 5"/>
    <property type="match status" value="1"/>
</dbReference>
<keyword evidence="1" id="KW-1133">Transmembrane helix</keyword>
<proteinExistence type="predicted"/>
<feature type="transmembrane region" description="Helical" evidence="1">
    <location>
        <begin position="104"/>
        <end position="126"/>
    </location>
</feature>
<keyword evidence="1" id="KW-0812">Transmembrane</keyword>
<dbReference type="Gene3D" id="1.25.40.10">
    <property type="entry name" value="Tetratricopeptide repeat domain"/>
    <property type="match status" value="1"/>
</dbReference>
<organism evidence="2 3">
    <name type="scientific">Bathymodiolus thermophilus thioautotrophic gill symbiont</name>
    <dbReference type="NCBI Taxonomy" id="2360"/>
    <lineage>
        <taxon>Bacteria</taxon>
        <taxon>Pseudomonadati</taxon>
        <taxon>Pseudomonadota</taxon>
        <taxon>Gammaproteobacteria</taxon>
        <taxon>sulfur-oxidizing symbionts</taxon>
    </lineage>
</organism>
<gene>
    <name evidence="2" type="ORF">BGC33_04645</name>
</gene>
<dbReference type="Pfam" id="PF13181">
    <property type="entry name" value="TPR_8"/>
    <property type="match status" value="1"/>
</dbReference>
<protein>
    <submittedName>
        <fullName evidence="2">Uncharacterized protein</fullName>
    </submittedName>
</protein>
<dbReference type="EMBL" id="MIQH01000505">
    <property type="protein sequence ID" value="OJA03549.1"/>
    <property type="molecule type" value="Genomic_DNA"/>
</dbReference>
<feature type="transmembrane region" description="Helical" evidence="1">
    <location>
        <begin position="191"/>
        <end position="213"/>
    </location>
</feature>
<feature type="transmembrane region" description="Helical" evidence="1">
    <location>
        <begin position="234"/>
        <end position="256"/>
    </location>
</feature>
<dbReference type="Proteomes" id="UP000182798">
    <property type="component" value="Unassembled WGS sequence"/>
</dbReference>
<feature type="transmembrane region" description="Helical" evidence="1">
    <location>
        <begin position="6"/>
        <end position="28"/>
    </location>
</feature>